<dbReference type="Pfam" id="PF23758">
    <property type="entry name" value="TPR_HPS5"/>
    <property type="match status" value="1"/>
</dbReference>
<evidence type="ECO:0000259" key="3">
    <source>
        <dbReference type="Pfam" id="PF23758"/>
    </source>
</evidence>
<dbReference type="CDD" id="cd16484">
    <property type="entry name" value="RING-H2_Vps"/>
    <property type="match status" value="1"/>
</dbReference>
<feature type="domain" description="HPS5 TPR" evidence="3">
    <location>
        <begin position="1320"/>
        <end position="1662"/>
    </location>
</feature>
<dbReference type="PANTHER" id="PTHR23287">
    <property type="entry name" value="RUBY-EYE2-LIKE PROTEIN"/>
    <property type="match status" value="1"/>
</dbReference>
<proteinExistence type="predicted"/>
<dbReference type="EMBL" id="JBJQND010000017">
    <property type="protein sequence ID" value="KAL3842655.1"/>
    <property type="molecule type" value="Genomic_DNA"/>
</dbReference>
<dbReference type="Proteomes" id="UP001634394">
    <property type="component" value="Unassembled WGS sequence"/>
</dbReference>
<feature type="compositionally biased region" description="Polar residues" evidence="1">
    <location>
        <begin position="1062"/>
        <end position="1082"/>
    </location>
</feature>
<feature type="compositionally biased region" description="Polar residues" evidence="1">
    <location>
        <begin position="810"/>
        <end position="822"/>
    </location>
</feature>
<feature type="compositionally biased region" description="Low complexity" evidence="1">
    <location>
        <begin position="426"/>
        <end position="446"/>
    </location>
</feature>
<dbReference type="PANTHER" id="PTHR23287:SF18">
    <property type="entry name" value="BLOC-2 COMPLEX MEMBER HPS5"/>
    <property type="match status" value="1"/>
</dbReference>
<comment type="caution">
    <text evidence="4">The sequence shown here is derived from an EMBL/GenBank/DDBJ whole genome shotgun (WGS) entry which is preliminary data.</text>
</comment>
<feature type="compositionally biased region" description="Basic and acidic residues" evidence="1">
    <location>
        <begin position="861"/>
        <end position="870"/>
    </location>
</feature>
<keyword evidence="5" id="KW-1185">Reference proteome</keyword>
<dbReference type="Pfam" id="PF23756">
    <property type="entry name" value="Beta-prop_HPS5"/>
    <property type="match status" value="1"/>
</dbReference>
<evidence type="ECO:0000313" key="4">
    <source>
        <dbReference type="EMBL" id="KAL3842655.1"/>
    </source>
</evidence>
<feature type="region of interest" description="Disordered" evidence="1">
    <location>
        <begin position="1061"/>
        <end position="1082"/>
    </location>
</feature>
<feature type="compositionally biased region" description="Polar residues" evidence="1">
    <location>
        <begin position="768"/>
        <end position="782"/>
    </location>
</feature>
<evidence type="ECO:0000259" key="2">
    <source>
        <dbReference type="Pfam" id="PF23756"/>
    </source>
</evidence>
<dbReference type="Gene3D" id="2.130.10.10">
    <property type="entry name" value="YVTN repeat-like/Quinoprotein amine dehydrogenase"/>
    <property type="match status" value="1"/>
</dbReference>
<evidence type="ECO:0000313" key="5">
    <source>
        <dbReference type="Proteomes" id="UP001634394"/>
    </source>
</evidence>
<gene>
    <name evidence="4" type="ORF">ACJMK2_020645</name>
</gene>
<feature type="compositionally biased region" description="Polar residues" evidence="1">
    <location>
        <begin position="447"/>
        <end position="459"/>
    </location>
</feature>
<dbReference type="InterPro" id="IPR056445">
    <property type="entry name" value="TPR_HPS5"/>
</dbReference>
<accession>A0ABD3U0U7</accession>
<feature type="region of interest" description="Disordered" evidence="1">
    <location>
        <begin position="425"/>
        <end position="459"/>
    </location>
</feature>
<dbReference type="InterPro" id="IPR036322">
    <property type="entry name" value="WD40_repeat_dom_sf"/>
</dbReference>
<feature type="region of interest" description="Disordered" evidence="1">
    <location>
        <begin position="766"/>
        <end position="893"/>
    </location>
</feature>
<organism evidence="4 5">
    <name type="scientific">Sinanodonta woodiana</name>
    <name type="common">Chinese pond mussel</name>
    <name type="synonym">Anodonta woodiana</name>
    <dbReference type="NCBI Taxonomy" id="1069815"/>
    <lineage>
        <taxon>Eukaryota</taxon>
        <taxon>Metazoa</taxon>
        <taxon>Spiralia</taxon>
        <taxon>Lophotrochozoa</taxon>
        <taxon>Mollusca</taxon>
        <taxon>Bivalvia</taxon>
        <taxon>Autobranchia</taxon>
        <taxon>Heteroconchia</taxon>
        <taxon>Palaeoheterodonta</taxon>
        <taxon>Unionida</taxon>
        <taxon>Unionoidea</taxon>
        <taxon>Unionidae</taxon>
        <taxon>Unioninae</taxon>
        <taxon>Sinanodonta</taxon>
    </lineage>
</organism>
<evidence type="ECO:0008006" key="6">
    <source>
        <dbReference type="Google" id="ProtNLM"/>
    </source>
</evidence>
<dbReference type="SUPFAM" id="SSF50978">
    <property type="entry name" value="WD40 repeat-like"/>
    <property type="match status" value="1"/>
</dbReference>
<name>A0ABD3U0U7_SINWO</name>
<feature type="domain" description="HPS5-like beta-propeller" evidence="2">
    <location>
        <begin position="15"/>
        <end position="344"/>
    </location>
</feature>
<reference evidence="4 5" key="1">
    <citation type="submission" date="2024-11" db="EMBL/GenBank/DDBJ databases">
        <title>Chromosome-level genome assembly of the freshwater bivalve Anodonta woodiana.</title>
        <authorList>
            <person name="Chen X."/>
        </authorList>
    </citation>
    <scope>NUCLEOTIDE SEQUENCE [LARGE SCALE GENOMIC DNA]</scope>
    <source>
        <strain evidence="4">MN2024</strain>
        <tissue evidence="4">Gills</tissue>
    </source>
</reference>
<dbReference type="InterPro" id="IPR056499">
    <property type="entry name" value="Beta-prop_HPS5-like"/>
</dbReference>
<evidence type="ECO:0000256" key="1">
    <source>
        <dbReference type="SAM" id="MobiDB-lite"/>
    </source>
</evidence>
<feature type="compositionally biased region" description="Polar residues" evidence="1">
    <location>
        <begin position="871"/>
        <end position="893"/>
    </location>
</feature>
<sequence length="1815" mass="204167">MEQEMTSTPAWSHMLVESTMLDDLLLPVKRSARLKYTCLSVSKKYIALGSNTGGVYIFSRENLKHLQLVFGEKETSPVTMVQLSPNDNLVGFSVSSGSVYVIELNLEKKKKPDQLCQTSDHAGNAVTALKWDGVNRMYVGDSSGKVSVVFVSTFKAKKLFTAPSEIILKLESSVVQIDSMEDTVLVSTMTHCYICYTNRQQFTQIGKKRRDGKFGACFYSPNKLPSSVVYCARPGSRIWEADCEGNVLNTHQFKQLLAIPPLPVLRLHSTEEYSLPSEDSQRKPLSVNFHKLITLRDQFLLCWTDSTLFIIDPVNVKVILWVDAFPGLQDICCHGNEIYIFQSDMQIHCVEFFESARVISNCVLKEKWTLAGKLCCFFFSALSKKDSLRILPLSSIQKIHNQISETDVELGELLHNAIHLIESKMADSSGTESSDSSRSRSGSNASLQNTHPVRVTTSQSISEIKAEIETTQEKQLQQNDRLTDDPVEVREMNSTVISAKKEEDFNNFVKSSIDKNREDNFHEQITNNEEQGLVNIEYQVSPSEEHVLVPTKPLDHEAVESNKIQNGSSDFQADGSMSSYLESDEKNIVQTVPITFEAVNNNVVSTASSGLEDEVDSGCLDKEDGKVDSDLSITPTAIIRDVSTKNPSFYIEDEEETDLMKIGKSDSDSASVSAAVSQNGQQVFQLAENTHIINQHEKFDLTHKENYLTPISTECLQEKVKSEIEELLEQRTKGMLDDNTGGFSPNNHGSRRASVTSMSSLSSISSSEVNFDPTSAAASNKISEPIRVKVKGKKPRKVDSKAKPRKKNLSGRSLGNTFSTGSLEDHLPKHTGSIPSFPHQEPIQKLHDSHTVPSFMASSMETHKQPEKQHVSSPGNRVNRSFSTTQVNSLDKQSHSYVSSRDFLTKSADYELELEKSSAESPLDGSWESTKSDSAVIFNKSTFLNFRDRVTSKTKQIVNTIRSSVDDTKFSKTFESLLPRKLPNVVDVAEINSVRTNGIPEKKQFSVDISELEESTVATRKKLHDLSIFLDQTAVSKLLLDWVTVLNKTYQCLHLRRKEQAKTNPSEVQNNIESGDSNIPALNQDSPSDIAERIKGSFAGNDSVDKFGNYDSAKTEEVKTRMERVQNFVPETHYAMYSGSSSKDSVHSGTVNEFCYAKDPLFLSQQSLSSVSELASACFDIGCHGNIMEYLDICKECACNTVDESDLKSKESGDLSARSASEIVLALPDESKTLHDKTLVENDNGNYSSNIHLTFETIETMSDDVDEKTSTVMDKNFDTEVKLTGECYSDENVPDLQNHRSETLQEGSEIVSKNLEVHDCDPESQDRQLSYFVGCYFPYLNVSRIRKVILASEIHLYLTWCSLMACIKEKLEKDGVEEKTILSTISNPLKPHSPDSKNSTNILGYINRLFASNPARAVELCSKEPSSVSPLDVLYLCQLYSKPDTEFLHQYMLHRLKQRTSAHIRSEVVLQVCEHPTVRNRWFEILLSSTDLPQHILWDDKRNPSAFSHKVTWKHQDLLESILEQYGTNNQEQLLKSCHKYGYWRGSLRLLKQEGCLKEMFILILHLADIQLLSIDSDIGLIPRSTEEWLEILQLFSELNESKLPERNAGNELLKTYVSDQITWENLGFLLIRQLGSSLAVDLLQKFDVPQLALTTKFYRACVLAELVQTQQRQILHSVLEKIDTYLWARKSAILSPKLMYAVTKEKQQKGKADIDKEQTDVLQNLFSVLKNQKEQLPWQVAEDPDCHWGVNAKINSTCPCCGIHLRESVSHTEPGDIIFPCGHAFHRFCVPEKECLLCFVSSLEEENKQDWSYV</sequence>
<dbReference type="InterPro" id="IPR015943">
    <property type="entry name" value="WD40/YVTN_repeat-like_dom_sf"/>
</dbReference>
<protein>
    <recommendedName>
        <fullName evidence="6">Hermansky-Pudlak syndrome 5 protein homolog</fullName>
    </recommendedName>
</protein>